<reference evidence="1" key="2">
    <citation type="journal article" date="2015" name="Fish Shellfish Immunol.">
        <title>Early steps in the European eel (Anguilla anguilla)-Vibrio vulnificus interaction in the gills: Role of the RtxA13 toxin.</title>
        <authorList>
            <person name="Callol A."/>
            <person name="Pajuelo D."/>
            <person name="Ebbesson L."/>
            <person name="Teles M."/>
            <person name="MacKenzie S."/>
            <person name="Amaro C."/>
        </authorList>
    </citation>
    <scope>NUCLEOTIDE SEQUENCE</scope>
</reference>
<evidence type="ECO:0000313" key="1">
    <source>
        <dbReference type="EMBL" id="JAH57711.1"/>
    </source>
</evidence>
<accession>A0A0E9TVV2</accession>
<dbReference type="EMBL" id="GBXM01050866">
    <property type="protein sequence ID" value="JAH57711.1"/>
    <property type="molecule type" value="Transcribed_RNA"/>
</dbReference>
<name>A0A0E9TVV2_ANGAN</name>
<dbReference type="AlphaFoldDB" id="A0A0E9TVV2"/>
<protein>
    <submittedName>
        <fullName evidence="1">Uncharacterized protein</fullName>
    </submittedName>
</protein>
<proteinExistence type="predicted"/>
<reference evidence="1" key="1">
    <citation type="submission" date="2014-11" db="EMBL/GenBank/DDBJ databases">
        <authorList>
            <person name="Amaro Gonzalez C."/>
        </authorList>
    </citation>
    <scope>NUCLEOTIDE SEQUENCE</scope>
</reference>
<sequence length="37" mass="4094">MVLSENVKSNIQCCIVYEKYAICGGIQSTVTKTCPLR</sequence>
<organism evidence="1">
    <name type="scientific">Anguilla anguilla</name>
    <name type="common">European freshwater eel</name>
    <name type="synonym">Muraena anguilla</name>
    <dbReference type="NCBI Taxonomy" id="7936"/>
    <lineage>
        <taxon>Eukaryota</taxon>
        <taxon>Metazoa</taxon>
        <taxon>Chordata</taxon>
        <taxon>Craniata</taxon>
        <taxon>Vertebrata</taxon>
        <taxon>Euteleostomi</taxon>
        <taxon>Actinopterygii</taxon>
        <taxon>Neopterygii</taxon>
        <taxon>Teleostei</taxon>
        <taxon>Anguilliformes</taxon>
        <taxon>Anguillidae</taxon>
        <taxon>Anguilla</taxon>
    </lineage>
</organism>